<dbReference type="PROSITE" id="PS51898">
    <property type="entry name" value="TYR_RECOMBINASE"/>
    <property type="match status" value="1"/>
</dbReference>
<keyword evidence="3" id="KW-0238">DNA-binding</keyword>
<dbReference type="InterPro" id="IPR011010">
    <property type="entry name" value="DNA_brk_join_enz"/>
</dbReference>
<dbReference type="Pfam" id="PF00589">
    <property type="entry name" value="Phage_integrase"/>
    <property type="match status" value="1"/>
</dbReference>
<evidence type="ECO:0000256" key="4">
    <source>
        <dbReference type="ARBA" id="ARBA00023172"/>
    </source>
</evidence>
<sequence>MRRARAGDLRCTVLASTGPLWTLSVVGKGSKRREVNLAKSLVRRIEAHLAGRGLGADLLEMARPPALAAVALIGRLPDDARPVGRRRAARTASLHAPLSTAGLRQVIRRGYRTAAQALASESAEAAHALVLATPHWLRHTFGTHALERGAGLDVIQALMGHASIATTSKYLHPERARRATDMDTVIGA</sequence>
<evidence type="ECO:0000256" key="1">
    <source>
        <dbReference type="ARBA" id="ARBA00008857"/>
    </source>
</evidence>
<dbReference type="GO" id="GO:0003677">
    <property type="term" value="F:DNA binding"/>
    <property type="evidence" value="ECO:0007669"/>
    <property type="project" value="UniProtKB-KW"/>
</dbReference>
<keyword evidence="2" id="KW-0229">DNA integration</keyword>
<evidence type="ECO:0000313" key="6">
    <source>
        <dbReference type="EMBL" id="VVE84537.1"/>
    </source>
</evidence>
<evidence type="ECO:0000259" key="5">
    <source>
        <dbReference type="PROSITE" id="PS51898"/>
    </source>
</evidence>
<comment type="similarity">
    <text evidence="1">Belongs to the 'phage' integrase family.</text>
</comment>
<dbReference type="AlphaFoldDB" id="A0A5E5BGY8"/>
<dbReference type="InterPro" id="IPR002104">
    <property type="entry name" value="Integrase_catalytic"/>
</dbReference>
<gene>
    <name evidence="6" type="primary">xerC_1</name>
    <name evidence="6" type="ORF">PSP31121_04801</name>
</gene>
<dbReference type="GO" id="GO:0006310">
    <property type="term" value="P:DNA recombination"/>
    <property type="evidence" value="ECO:0007669"/>
    <property type="project" value="UniProtKB-KW"/>
</dbReference>
<dbReference type="Proteomes" id="UP000335538">
    <property type="component" value="Unassembled WGS sequence"/>
</dbReference>
<evidence type="ECO:0000256" key="2">
    <source>
        <dbReference type="ARBA" id="ARBA00022908"/>
    </source>
</evidence>
<evidence type="ECO:0000313" key="7">
    <source>
        <dbReference type="Proteomes" id="UP000335538"/>
    </source>
</evidence>
<reference evidence="6 7" key="1">
    <citation type="submission" date="2019-08" db="EMBL/GenBank/DDBJ databases">
        <authorList>
            <person name="Peeters C."/>
        </authorList>
    </citation>
    <scope>NUCLEOTIDE SEQUENCE [LARGE SCALE GENOMIC DNA]</scope>
    <source>
        <strain evidence="6 7">LMG 31121</strain>
    </source>
</reference>
<dbReference type="InterPro" id="IPR013762">
    <property type="entry name" value="Integrase-like_cat_sf"/>
</dbReference>
<organism evidence="6 7">
    <name type="scientific">Pandoraea sputorum</name>
    <dbReference type="NCBI Taxonomy" id="93222"/>
    <lineage>
        <taxon>Bacteria</taxon>
        <taxon>Pseudomonadati</taxon>
        <taxon>Pseudomonadota</taxon>
        <taxon>Betaproteobacteria</taxon>
        <taxon>Burkholderiales</taxon>
        <taxon>Burkholderiaceae</taxon>
        <taxon>Pandoraea</taxon>
    </lineage>
</organism>
<dbReference type="EMBL" id="CABPSR010000019">
    <property type="protein sequence ID" value="VVE84537.1"/>
    <property type="molecule type" value="Genomic_DNA"/>
</dbReference>
<evidence type="ECO:0000256" key="3">
    <source>
        <dbReference type="ARBA" id="ARBA00023125"/>
    </source>
</evidence>
<dbReference type="PANTHER" id="PTHR30349">
    <property type="entry name" value="PHAGE INTEGRASE-RELATED"/>
    <property type="match status" value="1"/>
</dbReference>
<accession>A0A5E5BGY8</accession>
<feature type="domain" description="Tyr recombinase" evidence="5">
    <location>
        <begin position="1"/>
        <end position="183"/>
    </location>
</feature>
<dbReference type="GO" id="GO:0015074">
    <property type="term" value="P:DNA integration"/>
    <property type="evidence" value="ECO:0007669"/>
    <property type="project" value="UniProtKB-KW"/>
</dbReference>
<dbReference type="SUPFAM" id="SSF56349">
    <property type="entry name" value="DNA breaking-rejoining enzymes"/>
    <property type="match status" value="1"/>
</dbReference>
<proteinExistence type="inferred from homology"/>
<name>A0A5E5BGY8_9BURK</name>
<keyword evidence="4" id="KW-0233">DNA recombination</keyword>
<dbReference type="InterPro" id="IPR050090">
    <property type="entry name" value="Tyrosine_recombinase_XerCD"/>
</dbReference>
<dbReference type="Gene3D" id="1.10.443.10">
    <property type="entry name" value="Intergrase catalytic core"/>
    <property type="match status" value="1"/>
</dbReference>
<protein>
    <submittedName>
        <fullName evidence="6">Tyrosine recombinase XerC</fullName>
    </submittedName>
</protein>
<dbReference type="PANTHER" id="PTHR30349:SF41">
    <property type="entry name" value="INTEGRASE_RECOMBINASE PROTEIN MJ0367-RELATED"/>
    <property type="match status" value="1"/>
</dbReference>